<dbReference type="UniPathway" id="UPA00087">
    <property type="reaction ID" value="UER00173"/>
</dbReference>
<organism evidence="9 10">
    <name type="scientific">candidate division TA06 bacterium</name>
    <dbReference type="NCBI Taxonomy" id="2250710"/>
    <lineage>
        <taxon>Bacteria</taxon>
        <taxon>Bacteria division TA06</taxon>
    </lineage>
</organism>
<dbReference type="SUPFAM" id="SSF143856">
    <property type="entry name" value="DeoB insert domain-like"/>
    <property type="match status" value="1"/>
</dbReference>
<keyword evidence="3 6" id="KW-0479">Metal-binding</keyword>
<proteinExistence type="inferred from homology"/>
<dbReference type="PIRSF" id="PIRSF001491">
    <property type="entry name" value="Ppentomutase"/>
    <property type="match status" value="1"/>
</dbReference>
<dbReference type="GO" id="GO:0005829">
    <property type="term" value="C:cytosol"/>
    <property type="evidence" value="ECO:0007669"/>
    <property type="project" value="TreeGrafter"/>
</dbReference>
<dbReference type="NCBIfam" id="NF003766">
    <property type="entry name" value="PRK05362.1"/>
    <property type="match status" value="1"/>
</dbReference>
<feature type="binding site" evidence="6">
    <location>
        <position position="326"/>
    </location>
    <ligand>
        <name>Mn(2+)</name>
        <dbReference type="ChEBI" id="CHEBI:29035"/>
        <label>1</label>
    </ligand>
</feature>
<feature type="binding site" evidence="6">
    <location>
        <position position="11"/>
    </location>
    <ligand>
        <name>Mn(2+)</name>
        <dbReference type="ChEBI" id="CHEBI:29035"/>
        <label>1</label>
    </ligand>
</feature>
<evidence type="ECO:0000256" key="7">
    <source>
        <dbReference type="NCBIfam" id="TIGR01696"/>
    </source>
</evidence>
<accession>A0A660S7U6</accession>
<keyword evidence="5 6" id="KW-0413">Isomerase</keyword>
<feature type="binding site" evidence="6">
    <location>
        <position position="327"/>
    </location>
    <ligand>
        <name>Mn(2+)</name>
        <dbReference type="ChEBI" id="CHEBI:29035"/>
        <label>1</label>
    </ligand>
</feature>
<dbReference type="Gene3D" id="3.30.70.1250">
    <property type="entry name" value="Phosphopentomutase"/>
    <property type="match status" value="1"/>
</dbReference>
<dbReference type="AlphaFoldDB" id="A0A660S7U6"/>
<dbReference type="GO" id="GO:0006015">
    <property type="term" value="P:5-phosphoribose 1-diphosphate biosynthetic process"/>
    <property type="evidence" value="ECO:0007669"/>
    <property type="project" value="UniProtKB-UniPathway"/>
</dbReference>
<dbReference type="InterPro" id="IPR010045">
    <property type="entry name" value="DeoB"/>
</dbReference>
<dbReference type="InterPro" id="IPR006124">
    <property type="entry name" value="Metalloenzyme"/>
</dbReference>
<dbReference type="GO" id="GO:0043094">
    <property type="term" value="P:metabolic compound salvage"/>
    <property type="evidence" value="ECO:0007669"/>
    <property type="project" value="UniProtKB-UniRule"/>
</dbReference>
<comment type="pathway">
    <text evidence="6">Carbohydrate degradation; 2-deoxy-D-ribose 1-phosphate degradation; D-glyceraldehyde 3-phosphate and acetaldehyde from 2-deoxy-alpha-D-ribose 1-phosphate: step 1/2.</text>
</comment>
<dbReference type="GO" id="GO:0030145">
    <property type="term" value="F:manganese ion binding"/>
    <property type="evidence" value="ECO:0007669"/>
    <property type="project" value="UniProtKB-UniRule"/>
</dbReference>
<dbReference type="GO" id="GO:0009117">
    <property type="term" value="P:nucleotide metabolic process"/>
    <property type="evidence" value="ECO:0007669"/>
    <property type="project" value="UniProtKB-UniRule"/>
</dbReference>
<protein>
    <recommendedName>
        <fullName evidence="6 7">Phosphopentomutase</fullName>
        <ecNumber evidence="6 7">5.4.2.7</ecNumber>
    </recommendedName>
    <alternativeName>
        <fullName evidence="6">Phosphodeoxyribomutase</fullName>
    </alternativeName>
</protein>
<feature type="domain" description="Metalloenzyme" evidence="8">
    <location>
        <begin position="3"/>
        <end position="378"/>
    </location>
</feature>
<dbReference type="Gene3D" id="3.40.720.10">
    <property type="entry name" value="Alkaline Phosphatase, subunit A"/>
    <property type="match status" value="1"/>
</dbReference>
<dbReference type="Proteomes" id="UP000282321">
    <property type="component" value="Unassembled WGS sequence"/>
</dbReference>
<dbReference type="HAMAP" id="MF_00740">
    <property type="entry name" value="Phosphopentomut"/>
    <property type="match status" value="1"/>
</dbReference>
<dbReference type="Pfam" id="PF01676">
    <property type="entry name" value="Metalloenzyme"/>
    <property type="match status" value="1"/>
</dbReference>
<evidence type="ECO:0000259" key="8">
    <source>
        <dbReference type="Pfam" id="PF01676"/>
    </source>
</evidence>
<evidence type="ECO:0000256" key="1">
    <source>
        <dbReference type="ARBA" id="ARBA00010373"/>
    </source>
</evidence>
<dbReference type="NCBIfam" id="TIGR01696">
    <property type="entry name" value="deoB"/>
    <property type="match status" value="1"/>
</dbReference>
<comment type="catalytic activity">
    <reaction evidence="6">
        <text>alpha-D-ribose 1-phosphate = D-ribose 5-phosphate</text>
        <dbReference type="Rhea" id="RHEA:18793"/>
        <dbReference type="ChEBI" id="CHEBI:57720"/>
        <dbReference type="ChEBI" id="CHEBI:78346"/>
        <dbReference type="EC" id="5.4.2.7"/>
    </reaction>
</comment>
<comment type="catalytic activity">
    <reaction evidence="6">
        <text>2-deoxy-alpha-D-ribose 1-phosphate = 2-deoxy-D-ribose 5-phosphate</text>
        <dbReference type="Rhea" id="RHEA:27658"/>
        <dbReference type="ChEBI" id="CHEBI:57259"/>
        <dbReference type="ChEBI" id="CHEBI:62877"/>
        <dbReference type="EC" id="5.4.2.7"/>
    </reaction>
</comment>
<evidence type="ECO:0000313" key="10">
    <source>
        <dbReference type="Proteomes" id="UP000282321"/>
    </source>
</evidence>
<dbReference type="GO" id="GO:0006018">
    <property type="term" value="P:2-deoxyribose 1-phosphate catabolic process"/>
    <property type="evidence" value="ECO:0007669"/>
    <property type="project" value="UniProtKB-UniRule"/>
</dbReference>
<comment type="subcellular location">
    <subcellularLocation>
        <location evidence="6">Cytoplasm</location>
    </subcellularLocation>
</comment>
<evidence type="ECO:0000256" key="6">
    <source>
        <dbReference type="HAMAP-Rule" id="MF_00740"/>
    </source>
</evidence>
<dbReference type="SUPFAM" id="SSF53649">
    <property type="entry name" value="Alkaline phosphatase-like"/>
    <property type="match status" value="1"/>
</dbReference>
<dbReference type="PANTHER" id="PTHR21110">
    <property type="entry name" value="PHOSPHOPENTOMUTASE"/>
    <property type="match status" value="1"/>
</dbReference>
<dbReference type="InterPro" id="IPR024052">
    <property type="entry name" value="Phosphopentomutase_DeoB_cap_sf"/>
</dbReference>
<comment type="caution">
    <text evidence="9">The sequence shown here is derived from an EMBL/GenBank/DDBJ whole genome shotgun (WGS) entry which is preliminary data.</text>
</comment>
<comment type="similarity">
    <text evidence="1 6">Belongs to the phosphopentomutase family.</text>
</comment>
<dbReference type="GO" id="GO:0000287">
    <property type="term" value="F:magnesium ion binding"/>
    <property type="evidence" value="ECO:0007669"/>
    <property type="project" value="UniProtKB-UniRule"/>
</dbReference>
<feature type="binding site" evidence="6">
    <location>
        <position position="290"/>
    </location>
    <ligand>
        <name>Mn(2+)</name>
        <dbReference type="ChEBI" id="CHEBI:29035"/>
        <label>2</label>
    </ligand>
</feature>
<gene>
    <name evidence="6" type="primary">deoB</name>
    <name evidence="9" type="ORF">DRP44_04900</name>
</gene>
<evidence type="ECO:0000256" key="4">
    <source>
        <dbReference type="ARBA" id="ARBA00023211"/>
    </source>
</evidence>
<evidence type="ECO:0000256" key="3">
    <source>
        <dbReference type="ARBA" id="ARBA00022723"/>
    </source>
</evidence>
<evidence type="ECO:0000256" key="2">
    <source>
        <dbReference type="ARBA" id="ARBA00022490"/>
    </source>
</evidence>
<feature type="binding site" evidence="6">
    <location>
        <position position="338"/>
    </location>
    <ligand>
        <name>Mn(2+)</name>
        <dbReference type="ChEBI" id="CHEBI:29035"/>
        <label>2</label>
    </ligand>
</feature>
<reference evidence="9 10" key="1">
    <citation type="submission" date="2018-06" db="EMBL/GenBank/DDBJ databases">
        <title>Extensive metabolic versatility and redundancy in microbially diverse, dynamic hydrothermal sediments.</title>
        <authorList>
            <person name="Dombrowski N."/>
            <person name="Teske A."/>
            <person name="Baker B.J."/>
        </authorList>
    </citation>
    <scope>NUCLEOTIDE SEQUENCE [LARGE SCALE GENOMIC DNA]</scope>
    <source>
        <strain evidence="9">B35_G9</strain>
    </source>
</reference>
<keyword evidence="4 6" id="KW-0464">Manganese</keyword>
<comment type="function">
    <text evidence="6">Isomerase that catalyzes the conversion of deoxy-ribose 1-phosphate (dRib-1-P) and ribose 1-phosphate (Rib-1-P) to deoxy-ribose 5-phosphate (dRib-5-P) and ribose 5-phosphate (Rib-5-P), respectively.</text>
</comment>
<dbReference type="CDD" id="cd16009">
    <property type="entry name" value="PPM"/>
    <property type="match status" value="1"/>
</dbReference>
<dbReference type="PANTHER" id="PTHR21110:SF0">
    <property type="entry name" value="PHOSPHOPENTOMUTASE"/>
    <property type="match status" value="1"/>
</dbReference>
<dbReference type="FunFam" id="3.30.70.1250:FF:000001">
    <property type="entry name" value="Phosphopentomutase"/>
    <property type="match status" value="1"/>
</dbReference>
<dbReference type="GO" id="GO:0008973">
    <property type="term" value="F:phosphopentomutase activity"/>
    <property type="evidence" value="ECO:0007669"/>
    <property type="project" value="UniProtKB-UniRule"/>
</dbReference>
<sequence length="392" mass="43774">MKKRAFILVYDGAGIGEQEDSYKFGDEGSNTLKHTIEYKKGLRIPNLEKMGLGKIIPINGIRGDVNAIGGYGKMREKSNGKDSVTGHWEITGLILEKGFKTYPNGFPQDLIERFKRETGIKGILGNKVASGTVIIEELGLKHLKTGFPIIYTSDDSVFQIACHKSVCSVEKLYKYCEIARKILDDGYDVARVIARPFEGTPGHFVRTYERKDFAVPPVSETLLDQLKHNGHDVIGVGKIGNLFSGNGLTEDHHTHGDEEGLKLTLELIDRNDWEGLAFINLVDFDTKYGHRNDVEGYRKNLEFADVYLGRILSRLHKEDLFCLTADHGNDPTTPSTDHSREFVPLLCYSPSGKKDISLGIRDTFADLGATIADYFELQLKNGKSFLKELING</sequence>
<dbReference type="EC" id="5.4.2.7" evidence="6 7"/>
<keyword evidence="2 6" id="KW-0963">Cytoplasm</keyword>
<dbReference type="InterPro" id="IPR017850">
    <property type="entry name" value="Alkaline_phosphatase_core_sf"/>
</dbReference>
<feature type="binding site" evidence="6">
    <location>
        <position position="285"/>
    </location>
    <ligand>
        <name>Mn(2+)</name>
        <dbReference type="ChEBI" id="CHEBI:29035"/>
        <label>2</label>
    </ligand>
</feature>
<name>A0A660S7U6_UNCT6</name>
<evidence type="ECO:0000256" key="5">
    <source>
        <dbReference type="ARBA" id="ARBA00023235"/>
    </source>
</evidence>
<comment type="cofactor">
    <cofactor evidence="6">
        <name>Mn(2+)</name>
        <dbReference type="ChEBI" id="CHEBI:29035"/>
    </cofactor>
    <text evidence="6">Binds 2 manganese ions.</text>
</comment>
<dbReference type="EMBL" id="QNBC01000057">
    <property type="protein sequence ID" value="RKX66070.1"/>
    <property type="molecule type" value="Genomic_DNA"/>
</dbReference>
<evidence type="ECO:0000313" key="9">
    <source>
        <dbReference type="EMBL" id="RKX66070.1"/>
    </source>
</evidence>